<keyword evidence="2" id="KW-1185">Reference proteome</keyword>
<proteinExistence type="predicted"/>
<evidence type="ECO:0000313" key="1">
    <source>
        <dbReference type="EMBL" id="KAK5825059.1"/>
    </source>
</evidence>
<protein>
    <submittedName>
        <fullName evidence="1">Uncharacterized protein</fullName>
    </submittedName>
</protein>
<dbReference type="EMBL" id="JARKNE010000006">
    <property type="protein sequence ID" value="KAK5825059.1"/>
    <property type="molecule type" value="Genomic_DNA"/>
</dbReference>
<organism evidence="1 2">
    <name type="scientific">Gossypium arboreum</name>
    <name type="common">Tree cotton</name>
    <name type="synonym">Gossypium nanking</name>
    <dbReference type="NCBI Taxonomy" id="29729"/>
    <lineage>
        <taxon>Eukaryota</taxon>
        <taxon>Viridiplantae</taxon>
        <taxon>Streptophyta</taxon>
        <taxon>Embryophyta</taxon>
        <taxon>Tracheophyta</taxon>
        <taxon>Spermatophyta</taxon>
        <taxon>Magnoliopsida</taxon>
        <taxon>eudicotyledons</taxon>
        <taxon>Gunneridae</taxon>
        <taxon>Pentapetalae</taxon>
        <taxon>rosids</taxon>
        <taxon>malvids</taxon>
        <taxon>Malvales</taxon>
        <taxon>Malvaceae</taxon>
        <taxon>Malvoideae</taxon>
        <taxon>Gossypium</taxon>
    </lineage>
</organism>
<accession>A0ABR0PL57</accession>
<evidence type="ECO:0000313" key="2">
    <source>
        <dbReference type="Proteomes" id="UP001358586"/>
    </source>
</evidence>
<sequence length="94" mass="10433">MLDSNCSRELKKPNSSFMIACSGILPTIKRFGVWDESRIHLEPPQTLDGEKVGLRDGEIRPGRIRVGSVTDGSSLDFLLFLKKATLRSIGESEQ</sequence>
<comment type="caution">
    <text evidence="1">The sequence shown here is derived from an EMBL/GenBank/DDBJ whole genome shotgun (WGS) entry which is preliminary data.</text>
</comment>
<dbReference type="Proteomes" id="UP001358586">
    <property type="component" value="Chromosome 6"/>
</dbReference>
<reference evidence="1 2" key="1">
    <citation type="submission" date="2023-03" db="EMBL/GenBank/DDBJ databases">
        <title>WGS of Gossypium arboreum.</title>
        <authorList>
            <person name="Yu D."/>
        </authorList>
    </citation>
    <scope>NUCLEOTIDE SEQUENCE [LARGE SCALE GENOMIC DNA]</scope>
    <source>
        <tissue evidence="1">Leaf</tissue>
    </source>
</reference>
<gene>
    <name evidence="1" type="ORF">PVK06_019861</name>
</gene>
<name>A0ABR0PL57_GOSAR</name>